<keyword evidence="2" id="KW-1133">Transmembrane helix</keyword>
<feature type="region of interest" description="Disordered" evidence="1">
    <location>
        <begin position="790"/>
        <end position="835"/>
    </location>
</feature>
<dbReference type="PANTHER" id="PTHR31414:SF18">
    <property type="entry name" value="TRANSMEMBRANE PROTEIN-RELATED"/>
    <property type="match status" value="1"/>
</dbReference>
<dbReference type="InterPro" id="IPR040283">
    <property type="entry name" value="DDB_G0292058-like"/>
</dbReference>
<feature type="transmembrane region" description="Helical" evidence="2">
    <location>
        <begin position="391"/>
        <end position="415"/>
    </location>
</feature>
<name>A0A9W6ZGM4_9STRA</name>
<feature type="transmembrane region" description="Helical" evidence="2">
    <location>
        <begin position="158"/>
        <end position="179"/>
    </location>
</feature>
<dbReference type="OrthoDB" id="193965at2759"/>
<feature type="transmembrane region" description="Helical" evidence="2">
    <location>
        <begin position="744"/>
        <end position="766"/>
    </location>
</feature>
<proteinExistence type="predicted"/>
<protein>
    <submittedName>
        <fullName evidence="4">Uncharacterized protein</fullName>
    </submittedName>
</protein>
<feature type="compositionally biased region" description="Basic and acidic residues" evidence="1">
    <location>
        <begin position="796"/>
        <end position="805"/>
    </location>
</feature>
<evidence type="ECO:0000313" key="4">
    <source>
        <dbReference type="EMBL" id="GMH51901.1"/>
    </source>
</evidence>
<feature type="signal peptide" evidence="3">
    <location>
        <begin position="1"/>
        <end position="16"/>
    </location>
</feature>
<accession>A0A9W6ZGM4</accession>
<comment type="caution">
    <text evidence="4">The sequence shown here is derived from an EMBL/GenBank/DDBJ whole genome shotgun (WGS) entry which is preliminary data.</text>
</comment>
<keyword evidence="2" id="KW-0472">Membrane</keyword>
<organism evidence="4 5">
    <name type="scientific">Triparma strigata</name>
    <dbReference type="NCBI Taxonomy" id="1606541"/>
    <lineage>
        <taxon>Eukaryota</taxon>
        <taxon>Sar</taxon>
        <taxon>Stramenopiles</taxon>
        <taxon>Ochrophyta</taxon>
        <taxon>Bolidophyceae</taxon>
        <taxon>Parmales</taxon>
        <taxon>Triparmaceae</taxon>
        <taxon>Triparma</taxon>
    </lineage>
</organism>
<evidence type="ECO:0000256" key="3">
    <source>
        <dbReference type="SAM" id="SignalP"/>
    </source>
</evidence>
<dbReference type="GO" id="GO:0016020">
    <property type="term" value="C:membrane"/>
    <property type="evidence" value="ECO:0007669"/>
    <property type="project" value="TreeGrafter"/>
</dbReference>
<dbReference type="Proteomes" id="UP001165085">
    <property type="component" value="Unassembled WGS sequence"/>
</dbReference>
<dbReference type="EMBL" id="BRXY01000007">
    <property type="protein sequence ID" value="GMH51901.1"/>
    <property type="molecule type" value="Genomic_DNA"/>
</dbReference>
<sequence>MLFAVVLVLLPTLSTSLPWLETSQRSLQEGLDCTPYESLEPEGFAEYTVNEDLDMVALDTLKEYRGEAGPWYEEILDAMMIQKCENDAVNAERYVDCEEDNADEKEAGDFDGSGFCEIKPNCYWGDITNSARERLYTDEEAAKSKKTVEEYATSVGKYLAAPIAAAVLNFVFTLFYFLGRCICRIRCCGAKPRDTPYHSCEILLPILFFSAFAFAMVGTGYQANQGNDKVTVAVDRIFETVERGATDLQFFFGTAGRPIGGVADAVSGAVDEVNTIVDGSEWVAMDMKAITRRFVTFSETYQSTLASAGASDTLDDVIANLESTTGPIVSEIEGLLTTLQTELVDVETMIQEGAEGALDQIKAMNDTITGLKGDLYGFKETNDSMSQFRQAGVLAIFAVALVFVILGFIGVLSAFTPCKFDDYLEYLLHFTWTFGSLIGTITFFVGGIALVFSIAWSDMCTFIDVVKQDFSIVGGQAGIGLDACYNDTALIYAFNMSKQLDFAGPIEAQLASVTDMDISSQFSGIKQPIVDLGITIAAISLTDGVSALNQMTNACDALGAANCNTATCGYSQTYTEANVLSPWDDNGNTGTMAHSGHSLARQGSETPVQYIARLYDSAACSAATSNAAIPANINSAFTAIHDTQVAKDSMLADLGTDATFCAANVCPTANQKNSTTILQSIENYEASMVSLIDDFSDMGSNMLGELIANVEDFTCNMRCGFLAAFMDELQANWCVDLLAGFLDIALSLVLLAFFNIPVCICAAILVNRFRGKWRVSCGSQVFAGADEGGRTIGKGNYEDDKKDEAPGGEEGGDGVGGGEGGEVEMQTQQSGTELE</sequence>
<keyword evidence="3" id="KW-0732">Signal</keyword>
<feature type="transmembrane region" description="Helical" evidence="2">
    <location>
        <begin position="200"/>
        <end position="221"/>
    </location>
</feature>
<keyword evidence="5" id="KW-1185">Reference proteome</keyword>
<evidence type="ECO:0000256" key="1">
    <source>
        <dbReference type="SAM" id="MobiDB-lite"/>
    </source>
</evidence>
<dbReference type="AlphaFoldDB" id="A0A9W6ZGM4"/>
<gene>
    <name evidence="4" type="ORF">TrST_g8215</name>
</gene>
<feature type="transmembrane region" description="Helical" evidence="2">
    <location>
        <begin position="427"/>
        <end position="456"/>
    </location>
</feature>
<evidence type="ECO:0000313" key="5">
    <source>
        <dbReference type="Proteomes" id="UP001165085"/>
    </source>
</evidence>
<feature type="chain" id="PRO_5040918164" evidence="3">
    <location>
        <begin position="17"/>
        <end position="835"/>
    </location>
</feature>
<feature type="compositionally biased region" description="Polar residues" evidence="1">
    <location>
        <begin position="825"/>
        <end position="835"/>
    </location>
</feature>
<evidence type="ECO:0000256" key="2">
    <source>
        <dbReference type="SAM" id="Phobius"/>
    </source>
</evidence>
<keyword evidence="2" id="KW-0812">Transmembrane</keyword>
<dbReference type="PANTHER" id="PTHR31414">
    <property type="entry name" value="TRANSMEMBRANE PROTEIN DDB_G0292058"/>
    <property type="match status" value="1"/>
</dbReference>
<reference evidence="5" key="1">
    <citation type="journal article" date="2023" name="Commun. Biol.">
        <title>Genome analysis of Parmales, the sister group of diatoms, reveals the evolutionary specialization of diatoms from phago-mixotrophs to photoautotrophs.</title>
        <authorList>
            <person name="Ban H."/>
            <person name="Sato S."/>
            <person name="Yoshikawa S."/>
            <person name="Yamada K."/>
            <person name="Nakamura Y."/>
            <person name="Ichinomiya M."/>
            <person name="Sato N."/>
            <person name="Blanc-Mathieu R."/>
            <person name="Endo H."/>
            <person name="Kuwata A."/>
            <person name="Ogata H."/>
        </authorList>
    </citation>
    <scope>NUCLEOTIDE SEQUENCE [LARGE SCALE GENOMIC DNA]</scope>
    <source>
        <strain evidence="5">NIES 3701</strain>
    </source>
</reference>